<keyword evidence="18" id="KW-0624">Polysaccharide degradation</keyword>
<dbReference type="AlphaFoldDB" id="A0A8C5LWJ1"/>
<keyword evidence="7" id="KW-0964">Secreted</keyword>
<keyword evidence="13" id="KW-0146">Chitin degradation</keyword>
<evidence type="ECO:0000256" key="16">
    <source>
        <dbReference type="ARBA" id="ARBA00023277"/>
    </source>
</evidence>
<dbReference type="InterPro" id="IPR050314">
    <property type="entry name" value="Glycosyl_Hydrlase_18"/>
</dbReference>
<dbReference type="SUPFAM" id="SSF57625">
    <property type="entry name" value="Invertebrate chitin-binding proteins"/>
    <property type="match status" value="1"/>
</dbReference>
<keyword evidence="25" id="KW-1185">Reference proteome</keyword>
<evidence type="ECO:0000259" key="23">
    <source>
        <dbReference type="PROSITE" id="PS51910"/>
    </source>
</evidence>
<comment type="similarity">
    <text evidence="4">Belongs to the glycosyl hydrolase 18 family. Chitinase class II subfamily.</text>
</comment>
<dbReference type="GO" id="GO:0006032">
    <property type="term" value="P:chitin catabolic process"/>
    <property type="evidence" value="ECO:0007669"/>
    <property type="project" value="UniProtKB-KW"/>
</dbReference>
<evidence type="ECO:0000256" key="9">
    <source>
        <dbReference type="ARBA" id="ARBA00022703"/>
    </source>
</evidence>
<feature type="domain" description="GH18" evidence="23">
    <location>
        <begin position="20"/>
        <end position="387"/>
    </location>
</feature>
<evidence type="ECO:0000259" key="22">
    <source>
        <dbReference type="PROSITE" id="PS50940"/>
    </source>
</evidence>
<dbReference type="InterPro" id="IPR002557">
    <property type="entry name" value="Chitin-bd_dom"/>
</dbReference>
<comment type="subunit">
    <text evidence="19">Interacts with EGFR.</text>
</comment>
<dbReference type="SMART" id="SM00636">
    <property type="entry name" value="Glyco_18"/>
    <property type="match status" value="2"/>
</dbReference>
<accession>A0A8C5LWJ1</accession>
<dbReference type="OrthoDB" id="76388at2759"/>
<keyword evidence="6" id="KW-0963">Cytoplasm</keyword>
<keyword evidence="9" id="KW-0053">Apoptosis</keyword>
<dbReference type="FunFam" id="3.20.20.80:FF:000007">
    <property type="entry name" value="Acidic mammalian chitinase"/>
    <property type="match status" value="2"/>
</dbReference>
<dbReference type="GeneTree" id="ENSGT00940000162989"/>
<keyword evidence="17" id="KW-0326">Glycosidase</keyword>
<evidence type="ECO:0000256" key="21">
    <source>
        <dbReference type="SAM" id="MobiDB-lite"/>
    </source>
</evidence>
<evidence type="ECO:0000256" key="4">
    <source>
        <dbReference type="ARBA" id="ARBA00009121"/>
    </source>
</evidence>
<evidence type="ECO:0000256" key="6">
    <source>
        <dbReference type="ARBA" id="ARBA00022490"/>
    </source>
</evidence>
<keyword evidence="10" id="KW-0732">Signal</keyword>
<dbReference type="GO" id="GO:0000272">
    <property type="term" value="P:polysaccharide catabolic process"/>
    <property type="evidence" value="ECO:0007669"/>
    <property type="project" value="UniProtKB-KW"/>
</dbReference>
<dbReference type="PROSITE" id="PS50940">
    <property type="entry name" value="CHIT_BIND_II"/>
    <property type="match status" value="1"/>
</dbReference>
<dbReference type="Pfam" id="PF00704">
    <property type="entry name" value="Glyco_hydro_18"/>
    <property type="match status" value="2"/>
</dbReference>
<dbReference type="PROSITE" id="PS51910">
    <property type="entry name" value="GH18_2"/>
    <property type="match status" value="2"/>
</dbReference>
<feature type="region of interest" description="Disordered" evidence="21">
    <location>
        <begin position="804"/>
        <end position="831"/>
    </location>
</feature>
<feature type="domain" description="Chitin-binding type-2" evidence="22">
    <location>
        <begin position="833"/>
        <end position="883"/>
    </location>
</feature>
<dbReference type="PANTHER" id="PTHR11177:SF248">
    <property type="entry name" value="CHITOTRIOSIDASE-1"/>
    <property type="match status" value="1"/>
</dbReference>
<dbReference type="InterPro" id="IPR001579">
    <property type="entry name" value="Glyco_hydro_18_chit_AS"/>
</dbReference>
<keyword evidence="15" id="KW-0395">Inflammatory response</keyword>
<dbReference type="GO" id="GO:0005576">
    <property type="term" value="C:extracellular region"/>
    <property type="evidence" value="ECO:0007669"/>
    <property type="project" value="UniProtKB-SubCell"/>
</dbReference>
<evidence type="ECO:0000256" key="17">
    <source>
        <dbReference type="ARBA" id="ARBA00023295"/>
    </source>
</evidence>
<dbReference type="EC" id="3.2.1.14" evidence="5"/>
<evidence type="ECO:0000256" key="19">
    <source>
        <dbReference type="ARBA" id="ARBA00062006"/>
    </source>
</evidence>
<dbReference type="InterPro" id="IPR029070">
    <property type="entry name" value="Chitinase_insertion_sf"/>
</dbReference>
<dbReference type="Pfam" id="PF01607">
    <property type="entry name" value="CBM_14"/>
    <property type="match status" value="1"/>
</dbReference>
<proteinExistence type="inferred from homology"/>
<protein>
    <recommendedName>
        <fullName evidence="20">Acidic mammalian chitinase</fullName>
        <ecNumber evidence="5">3.2.1.14</ecNumber>
    </recommendedName>
</protein>
<dbReference type="FunFam" id="3.20.20.80:FF:000081">
    <property type="entry name" value="Chitinase 1"/>
    <property type="match status" value="1"/>
</dbReference>
<dbReference type="CDD" id="cd02872">
    <property type="entry name" value="GH18_chitolectin_chitotriosidase"/>
    <property type="match status" value="2"/>
</dbReference>
<name>A0A8C5LWJ1_9ANUR</name>
<keyword evidence="12" id="KW-0391">Immunity</keyword>
<evidence type="ECO:0000256" key="15">
    <source>
        <dbReference type="ARBA" id="ARBA00023198"/>
    </source>
</evidence>
<evidence type="ECO:0000256" key="18">
    <source>
        <dbReference type="ARBA" id="ARBA00023326"/>
    </source>
</evidence>
<evidence type="ECO:0000313" key="25">
    <source>
        <dbReference type="Proteomes" id="UP000694569"/>
    </source>
</evidence>
<dbReference type="Gene3D" id="3.20.20.80">
    <property type="entry name" value="Glycosidases"/>
    <property type="match status" value="2"/>
</dbReference>
<dbReference type="SUPFAM" id="SSF51445">
    <property type="entry name" value="(Trans)glycosidases"/>
    <property type="match status" value="2"/>
</dbReference>
<evidence type="ECO:0000256" key="14">
    <source>
        <dbReference type="ARBA" id="ARBA00023157"/>
    </source>
</evidence>
<dbReference type="PROSITE" id="PS01095">
    <property type="entry name" value="GH18_1"/>
    <property type="match status" value="2"/>
</dbReference>
<dbReference type="PANTHER" id="PTHR11177">
    <property type="entry name" value="CHITINASE"/>
    <property type="match status" value="1"/>
</dbReference>
<dbReference type="FunFam" id="3.10.50.10:FF:000001">
    <property type="entry name" value="Chitinase 3-like 1"/>
    <property type="match status" value="2"/>
</dbReference>
<dbReference type="SMART" id="SM00494">
    <property type="entry name" value="ChtBD2"/>
    <property type="match status" value="1"/>
</dbReference>
<evidence type="ECO:0000256" key="20">
    <source>
        <dbReference type="ARBA" id="ARBA00072739"/>
    </source>
</evidence>
<dbReference type="FunFam" id="2.170.140.10:FF:000001">
    <property type="entry name" value="Acidic mammalian chitinase"/>
    <property type="match status" value="1"/>
</dbReference>
<dbReference type="GO" id="GO:0006954">
    <property type="term" value="P:inflammatory response"/>
    <property type="evidence" value="ECO:0007669"/>
    <property type="project" value="UniProtKB-KW"/>
</dbReference>
<dbReference type="GO" id="GO:0006915">
    <property type="term" value="P:apoptotic process"/>
    <property type="evidence" value="ECO:0007669"/>
    <property type="project" value="UniProtKB-KW"/>
</dbReference>
<dbReference type="Gene3D" id="2.170.140.10">
    <property type="entry name" value="Chitin binding domain"/>
    <property type="match status" value="1"/>
</dbReference>
<reference evidence="24" key="2">
    <citation type="submission" date="2025-09" db="UniProtKB">
        <authorList>
            <consortium name="Ensembl"/>
        </authorList>
    </citation>
    <scope>IDENTIFICATION</scope>
</reference>
<dbReference type="InterPro" id="IPR017853">
    <property type="entry name" value="GH"/>
</dbReference>
<evidence type="ECO:0000256" key="5">
    <source>
        <dbReference type="ARBA" id="ARBA00012729"/>
    </source>
</evidence>
<dbReference type="Ensembl" id="ENSLLET00000004461.1">
    <property type="protein sequence ID" value="ENSLLEP00000004265.1"/>
    <property type="gene ID" value="ENSLLEG00000002748.1"/>
</dbReference>
<sequence>MRMRRMAQSPCTHNEGGTPYKLVCYFTSWSQYRPAPASYTPGDIDPQLCTHLIYAFATMNNNKIAPYEWNDDVLYKQFNALKLQNPKLLTLLAIGGWNFGTEKFTVMVSTAANRKTFIDSVIDYLRKYDFDGIDLDFEYPGSRGSPPADKQRFTILTQELLDAFKAEAEATKRPRLLVTAAVSAGKATIDAGYEIAKIGQTLDFISVMTYDFHGGWDSVCRHHSPLYQSSTDYGELQYLNIKYAMNYWKDNGAPAEKLLIGFPTYGRTYKISNSDICKVGMPAYGAGSAGKYTNESGSWANYEICTWLNGATKGWINDQKVPYACKNNDWVGYDNKQSYECKVRFLKENGFGGAMVWTLDLDDFKGTFCGEGKYPLINHLKSMLQGQSCNAPTLIASLLCYKSHPYHKVIAEKGRSMGTMLLWAGLLALLQLGSAYKLVCYFTNWSQYRPPPAEYWPENVDPHLCTHIIYAFASMQDHKIAPYEINDEDLYHRINALKKENPELLTLLAIGGWNFGTAKFTAMASSAANRKIFIDSVIEYLRKYGFDGLDLDWEYPGNAERGSPPEDKQRFTILIQELLAAFIKEGEEKKIPRLLVTAAVSAGKGTIDDGYEVAKIGQSLDFISVMTYDFHGDWDSETGHNSPLHKRPNDYGDIAYFNCEYAMNYWKNKGAPAEKLLMGFPTYGRSFTLAGSNTNIGAPIAGAGSPGPYTEEAGYWAYFEICLFLSGATEVWEKDQMVPYAFKGNQWVGYDNVKSFTYKVDFVKKGGFGGGMVWTIDLDDFLGSFCNAGKYPLIKTLKERFSDDSDITTEPPTDPEEPTTPSPDVTPDPSVDPVFCLNRPDGFYENPTDPNKFYQCAHNQTFPMNCPAGLVFDINCPCCKWSS</sequence>
<evidence type="ECO:0000256" key="8">
    <source>
        <dbReference type="ARBA" id="ARBA00022669"/>
    </source>
</evidence>
<keyword evidence="16" id="KW-0119">Carbohydrate metabolism</keyword>
<organism evidence="24 25">
    <name type="scientific">Leptobrachium leishanense</name>
    <name type="common">Leishan spiny toad</name>
    <dbReference type="NCBI Taxonomy" id="445787"/>
    <lineage>
        <taxon>Eukaryota</taxon>
        <taxon>Metazoa</taxon>
        <taxon>Chordata</taxon>
        <taxon>Craniata</taxon>
        <taxon>Vertebrata</taxon>
        <taxon>Euteleostomi</taxon>
        <taxon>Amphibia</taxon>
        <taxon>Batrachia</taxon>
        <taxon>Anura</taxon>
        <taxon>Pelobatoidea</taxon>
        <taxon>Megophryidae</taxon>
        <taxon>Leptobrachium</taxon>
    </lineage>
</organism>
<keyword evidence="14" id="KW-1015">Disulfide bond</keyword>
<evidence type="ECO:0000313" key="24">
    <source>
        <dbReference type="Ensembl" id="ENSLLEP00000004265.1"/>
    </source>
</evidence>
<evidence type="ECO:0000256" key="10">
    <source>
        <dbReference type="ARBA" id="ARBA00022729"/>
    </source>
</evidence>
<dbReference type="InterPro" id="IPR036508">
    <property type="entry name" value="Chitin-bd_dom_sf"/>
</dbReference>
<comment type="catalytic activity">
    <reaction evidence="1">
        <text>Random endo-hydrolysis of N-acetyl-beta-D-glucosaminide (1-&gt;4)-beta-linkages in chitin and chitodextrins.</text>
        <dbReference type="EC" id="3.2.1.14"/>
    </reaction>
</comment>
<evidence type="ECO:0000256" key="1">
    <source>
        <dbReference type="ARBA" id="ARBA00000822"/>
    </source>
</evidence>
<dbReference type="Gene3D" id="3.10.50.10">
    <property type="match status" value="2"/>
</dbReference>
<dbReference type="GO" id="GO:0005737">
    <property type="term" value="C:cytoplasm"/>
    <property type="evidence" value="ECO:0007669"/>
    <property type="project" value="UniProtKB-SubCell"/>
</dbReference>
<reference evidence="24" key="1">
    <citation type="submission" date="2025-08" db="UniProtKB">
        <authorList>
            <consortium name="Ensembl"/>
        </authorList>
    </citation>
    <scope>IDENTIFICATION</scope>
</reference>
<dbReference type="Proteomes" id="UP000694569">
    <property type="component" value="Unplaced"/>
</dbReference>
<dbReference type="InterPro" id="IPR011583">
    <property type="entry name" value="Chitinase_II/V-like_cat"/>
</dbReference>
<evidence type="ECO:0000256" key="3">
    <source>
        <dbReference type="ARBA" id="ARBA00004613"/>
    </source>
</evidence>
<dbReference type="GO" id="GO:0008843">
    <property type="term" value="F:endochitinase activity"/>
    <property type="evidence" value="ECO:0007669"/>
    <property type="project" value="UniProtKB-EC"/>
</dbReference>
<evidence type="ECO:0000256" key="7">
    <source>
        <dbReference type="ARBA" id="ARBA00022525"/>
    </source>
</evidence>
<comment type="subcellular location">
    <subcellularLocation>
        <location evidence="2">Cytoplasm</location>
    </subcellularLocation>
    <subcellularLocation>
        <location evidence="3">Secreted</location>
    </subcellularLocation>
</comment>
<evidence type="ECO:0000256" key="2">
    <source>
        <dbReference type="ARBA" id="ARBA00004496"/>
    </source>
</evidence>
<dbReference type="InterPro" id="IPR001223">
    <property type="entry name" value="Glyco_hydro18_cat"/>
</dbReference>
<evidence type="ECO:0000256" key="11">
    <source>
        <dbReference type="ARBA" id="ARBA00022801"/>
    </source>
</evidence>
<dbReference type="GO" id="GO:0002376">
    <property type="term" value="P:immune system process"/>
    <property type="evidence" value="ECO:0007669"/>
    <property type="project" value="UniProtKB-KW"/>
</dbReference>
<keyword evidence="11" id="KW-0378">Hydrolase</keyword>
<evidence type="ECO:0000256" key="12">
    <source>
        <dbReference type="ARBA" id="ARBA00022859"/>
    </source>
</evidence>
<feature type="domain" description="GH18" evidence="23">
    <location>
        <begin position="436"/>
        <end position="804"/>
    </location>
</feature>
<keyword evidence="8" id="KW-0147">Chitin-binding</keyword>
<dbReference type="GO" id="GO:0008061">
    <property type="term" value="F:chitin binding"/>
    <property type="evidence" value="ECO:0007669"/>
    <property type="project" value="UniProtKB-KW"/>
</dbReference>
<dbReference type="SUPFAM" id="SSF54556">
    <property type="entry name" value="Chitinase insertion domain"/>
    <property type="match status" value="2"/>
</dbReference>
<evidence type="ECO:0000256" key="13">
    <source>
        <dbReference type="ARBA" id="ARBA00023024"/>
    </source>
</evidence>